<evidence type="ECO:0000313" key="2">
    <source>
        <dbReference type="Proteomes" id="UP000786989"/>
    </source>
</evidence>
<reference evidence="1" key="1">
    <citation type="journal article" date="2021" name="PeerJ">
        <title>Extensive microbial diversity within the chicken gut microbiome revealed by metagenomics and culture.</title>
        <authorList>
            <person name="Gilroy R."/>
            <person name="Ravi A."/>
            <person name="Getino M."/>
            <person name="Pursley I."/>
            <person name="Horton D.L."/>
            <person name="Alikhan N.F."/>
            <person name="Baker D."/>
            <person name="Gharbi K."/>
            <person name="Hall N."/>
            <person name="Watson M."/>
            <person name="Adriaenssens E.M."/>
            <person name="Foster-Nyarko E."/>
            <person name="Jarju S."/>
            <person name="Secka A."/>
            <person name="Antonio M."/>
            <person name="Oren A."/>
            <person name="Chaudhuri R.R."/>
            <person name="La Ragione R."/>
            <person name="Hildebrand F."/>
            <person name="Pallen M.J."/>
        </authorList>
    </citation>
    <scope>NUCLEOTIDE SEQUENCE</scope>
    <source>
        <strain evidence="1">ChiGjej6B6-11269</strain>
    </source>
</reference>
<organism evidence="1 2">
    <name type="scientific">Slackia equolifaciens</name>
    <dbReference type="NCBI Taxonomy" id="498718"/>
    <lineage>
        <taxon>Bacteria</taxon>
        <taxon>Bacillati</taxon>
        <taxon>Actinomycetota</taxon>
        <taxon>Coriobacteriia</taxon>
        <taxon>Eggerthellales</taxon>
        <taxon>Eggerthellaceae</taxon>
        <taxon>Slackia</taxon>
    </lineage>
</organism>
<reference evidence="1" key="2">
    <citation type="submission" date="2021-09" db="EMBL/GenBank/DDBJ databases">
        <authorList>
            <person name="Gilroy R."/>
        </authorList>
    </citation>
    <scope>NUCLEOTIDE SEQUENCE</scope>
    <source>
        <strain evidence="1">ChiGjej6B6-11269</strain>
    </source>
</reference>
<dbReference type="EMBL" id="DYWI01000066">
    <property type="protein sequence ID" value="HJF65277.1"/>
    <property type="molecule type" value="Genomic_DNA"/>
</dbReference>
<name>A0A9D2UWE4_9ACTN</name>
<evidence type="ECO:0000313" key="1">
    <source>
        <dbReference type="EMBL" id="HJF65277.1"/>
    </source>
</evidence>
<protein>
    <submittedName>
        <fullName evidence="1">Uncharacterized protein</fullName>
    </submittedName>
</protein>
<accession>A0A9D2UWE4</accession>
<sequence length="51" mass="5598">MEKEEAVRILRGAECLAQAMSAQEAMEHERAKEALWLIADAIRAATDALEG</sequence>
<proteinExistence type="predicted"/>
<gene>
    <name evidence="1" type="ORF">K8U77_04065</name>
</gene>
<dbReference type="Proteomes" id="UP000786989">
    <property type="component" value="Unassembled WGS sequence"/>
</dbReference>
<comment type="caution">
    <text evidence="1">The sequence shown here is derived from an EMBL/GenBank/DDBJ whole genome shotgun (WGS) entry which is preliminary data.</text>
</comment>
<dbReference type="AlphaFoldDB" id="A0A9D2UWE4"/>